<evidence type="ECO:0000313" key="3">
    <source>
        <dbReference type="Proteomes" id="UP001300763"/>
    </source>
</evidence>
<comment type="caution">
    <text evidence="2">The sequence shown here is derived from an EMBL/GenBank/DDBJ whole genome shotgun (WGS) entry which is preliminary data.</text>
</comment>
<dbReference type="EMBL" id="JAQZAO010000006">
    <property type="protein sequence ID" value="MDD7966891.1"/>
    <property type="molecule type" value="Genomic_DNA"/>
</dbReference>
<dbReference type="RefSeq" id="WP_274201418.1">
    <property type="nucleotide sequence ID" value="NZ_JAQZAO010000006.1"/>
</dbReference>
<protein>
    <recommendedName>
        <fullName evidence="4">Htaa domain-containing protein</fullName>
    </recommendedName>
</protein>
<sequence>MTVPPRPTTTGPSAAIVAVPTPRSARTSSPVPAPGPSDPAGFADVAGIAWIVREVTHVPGVLRLRDGRLSFESTRGVRFHGTPDELDLEVGRSARTGLHVTAAGERLRVCVVRPAGGVAPCRELVDRAVDGVPDTAGESDAWAVWTPLLAPEPPAAPRVRPRRFAFARHPLRAQGAWPT</sequence>
<feature type="region of interest" description="Disordered" evidence="1">
    <location>
        <begin position="1"/>
        <end position="38"/>
    </location>
</feature>
<organism evidence="2 3">
    <name type="scientific">Actinomycetospora lemnae</name>
    <dbReference type="NCBI Taxonomy" id="3019891"/>
    <lineage>
        <taxon>Bacteria</taxon>
        <taxon>Bacillati</taxon>
        <taxon>Actinomycetota</taxon>
        <taxon>Actinomycetes</taxon>
        <taxon>Pseudonocardiales</taxon>
        <taxon>Pseudonocardiaceae</taxon>
        <taxon>Actinomycetospora</taxon>
    </lineage>
</organism>
<dbReference type="Proteomes" id="UP001300763">
    <property type="component" value="Unassembled WGS sequence"/>
</dbReference>
<evidence type="ECO:0000256" key="1">
    <source>
        <dbReference type="SAM" id="MobiDB-lite"/>
    </source>
</evidence>
<gene>
    <name evidence="2" type="ORF">PGB27_16260</name>
</gene>
<evidence type="ECO:0008006" key="4">
    <source>
        <dbReference type="Google" id="ProtNLM"/>
    </source>
</evidence>
<name>A0ABT5SW01_9PSEU</name>
<accession>A0ABT5SW01</accession>
<keyword evidence="3" id="KW-1185">Reference proteome</keyword>
<evidence type="ECO:0000313" key="2">
    <source>
        <dbReference type="EMBL" id="MDD7966891.1"/>
    </source>
</evidence>
<reference evidence="2 3" key="1">
    <citation type="submission" date="2023-02" db="EMBL/GenBank/DDBJ databases">
        <title>Genome sequencing required for Actinomycetospora new species description.</title>
        <authorList>
            <person name="Saimee Y."/>
            <person name="Duangmal K."/>
        </authorList>
    </citation>
    <scope>NUCLEOTIDE SEQUENCE [LARGE SCALE GENOMIC DNA]</scope>
    <source>
        <strain evidence="2 3">DW7H6</strain>
    </source>
</reference>
<proteinExistence type="predicted"/>